<proteinExistence type="predicted"/>
<keyword evidence="1" id="KW-0812">Transmembrane</keyword>
<dbReference type="AlphaFoldDB" id="A0A2H0B2K3"/>
<evidence type="ECO:0000256" key="1">
    <source>
        <dbReference type="SAM" id="Phobius"/>
    </source>
</evidence>
<comment type="caution">
    <text evidence="2">The sequence shown here is derived from an EMBL/GenBank/DDBJ whole genome shotgun (WGS) entry which is preliminary data.</text>
</comment>
<keyword evidence="1" id="KW-0472">Membrane</keyword>
<feature type="transmembrane region" description="Helical" evidence="1">
    <location>
        <begin position="145"/>
        <end position="171"/>
    </location>
</feature>
<name>A0A2H0B2K3_9BACT</name>
<dbReference type="EMBL" id="PCSQ01000119">
    <property type="protein sequence ID" value="PIP51895.1"/>
    <property type="molecule type" value="Genomic_DNA"/>
</dbReference>
<sequence>MITDFSSWRNRQYQKQTGPKMILDDDEVLSGPLPENLSQNYNYAFRRDDWFLGRQLKHGETAAVWLVRYLQPKSGRWVGQVHERFESPLQVEYLKWPRIIHKRKITISQFIDRLNYYSGLRAGEISRFSLFELLVYPPVKFMKNYFWHLGFLDGLPGLIMAFMMSLHSFWVRVKVYEKTR</sequence>
<protein>
    <submittedName>
        <fullName evidence="2">Uncharacterized protein</fullName>
    </submittedName>
</protein>
<gene>
    <name evidence="2" type="ORF">COX09_04590</name>
</gene>
<evidence type="ECO:0000313" key="3">
    <source>
        <dbReference type="Proteomes" id="UP000231081"/>
    </source>
</evidence>
<organism evidence="2 3">
    <name type="scientific">Candidatus Beckwithbacteria bacterium CG23_combo_of_CG06-09_8_20_14_all_47_9</name>
    <dbReference type="NCBI Taxonomy" id="1974498"/>
    <lineage>
        <taxon>Bacteria</taxon>
        <taxon>Candidatus Beckwithiibacteriota</taxon>
    </lineage>
</organism>
<accession>A0A2H0B2K3</accession>
<dbReference type="Proteomes" id="UP000231081">
    <property type="component" value="Unassembled WGS sequence"/>
</dbReference>
<keyword evidence="1" id="KW-1133">Transmembrane helix</keyword>
<evidence type="ECO:0000313" key="2">
    <source>
        <dbReference type="EMBL" id="PIP51895.1"/>
    </source>
</evidence>
<reference evidence="2 3" key="1">
    <citation type="submission" date="2017-09" db="EMBL/GenBank/DDBJ databases">
        <title>Depth-based differentiation of microbial function through sediment-hosted aquifers and enrichment of novel symbionts in the deep terrestrial subsurface.</title>
        <authorList>
            <person name="Probst A.J."/>
            <person name="Ladd B."/>
            <person name="Jarett J.K."/>
            <person name="Geller-Mcgrath D.E."/>
            <person name="Sieber C.M."/>
            <person name="Emerson J.B."/>
            <person name="Anantharaman K."/>
            <person name="Thomas B.C."/>
            <person name="Malmstrom R."/>
            <person name="Stieglmeier M."/>
            <person name="Klingl A."/>
            <person name="Woyke T."/>
            <person name="Ryan C.M."/>
            <person name="Banfield J.F."/>
        </authorList>
    </citation>
    <scope>NUCLEOTIDE SEQUENCE [LARGE SCALE GENOMIC DNA]</scope>
    <source>
        <strain evidence="2">CG23_combo_of_CG06-09_8_20_14_all_47_9</strain>
    </source>
</reference>